<dbReference type="SUPFAM" id="SSF53448">
    <property type="entry name" value="Nucleotide-diphospho-sugar transferases"/>
    <property type="match status" value="1"/>
</dbReference>
<reference evidence="2 3" key="1">
    <citation type="submission" date="2021-01" db="EMBL/GenBank/DDBJ databases">
        <title>Prevotella A2931 sp. nov.</title>
        <authorList>
            <person name="Buhl M."/>
            <person name="Oberhettinger P."/>
        </authorList>
    </citation>
    <scope>NUCLEOTIDE SEQUENCE [LARGE SCALE GENOMIC DNA]</scope>
    <source>
        <strain evidence="2 3">A2931</strain>
    </source>
</reference>
<gene>
    <name evidence="2" type="ORF">JHU38_09490</name>
</gene>
<dbReference type="Pfam" id="PF00535">
    <property type="entry name" value="Glycos_transf_2"/>
    <property type="match status" value="1"/>
</dbReference>
<evidence type="ECO:0000313" key="2">
    <source>
        <dbReference type="EMBL" id="MBO1363998.1"/>
    </source>
</evidence>
<accession>A0ABS3M738</accession>
<dbReference type="EMBL" id="JAERMS010000033">
    <property type="protein sequence ID" value="MBO1363998.1"/>
    <property type="molecule type" value="Genomic_DNA"/>
</dbReference>
<dbReference type="InterPro" id="IPR001173">
    <property type="entry name" value="Glyco_trans_2-like"/>
</dbReference>
<organism evidence="2 3">
    <name type="scientific">Prevotella illustrans</name>
    <dbReference type="NCBI Taxonomy" id="2800387"/>
    <lineage>
        <taxon>Bacteria</taxon>
        <taxon>Pseudomonadati</taxon>
        <taxon>Bacteroidota</taxon>
        <taxon>Bacteroidia</taxon>
        <taxon>Bacteroidales</taxon>
        <taxon>Prevotellaceae</taxon>
        <taxon>Prevotella</taxon>
    </lineage>
</organism>
<feature type="domain" description="Glycosyltransferase 2-like" evidence="1">
    <location>
        <begin position="8"/>
        <end position="162"/>
    </location>
</feature>
<comment type="caution">
    <text evidence="2">The sequence shown here is derived from an EMBL/GenBank/DDBJ whole genome shotgun (WGS) entry which is preliminary data.</text>
</comment>
<dbReference type="Gene3D" id="3.90.550.10">
    <property type="entry name" value="Spore Coat Polysaccharide Biosynthesis Protein SpsA, Chain A"/>
    <property type="match status" value="1"/>
</dbReference>
<protein>
    <submittedName>
        <fullName evidence="2">Glycosyltransferase</fullName>
    </submittedName>
</protein>
<dbReference type="PANTHER" id="PTHR43685">
    <property type="entry name" value="GLYCOSYLTRANSFERASE"/>
    <property type="match status" value="1"/>
</dbReference>
<sequence>MMKQATISVVICTYNGAKFVAEQLDSVLRQTRPADEIIIQDDGSTDATLTILRDYATRYPVIRLFQNAISMGVNANFYSAMQRAQGDFIALCDQDDLWEADKLERQLAAIGHRLLCGGRSVPFSEDGSFVYQDPRRPNTTALRMMYCAEIAGHTMFFRRQLLDLLPMDCAIFRHNYYDMILSVVAAVYESVVYVDAKLVNQRRYHGASTYSSNADSVPTVGNGLRMIVWCVKHYREIKRSGNDYYLRWLDLLEHLKVDTASHRAALRMMKYQTRRGVFNFIRFQMFCLCHRSQLFHTVGSDPKNLVRAFLFPLTAVFYQRQHIR</sequence>
<evidence type="ECO:0000313" key="3">
    <source>
        <dbReference type="Proteomes" id="UP000664265"/>
    </source>
</evidence>
<evidence type="ECO:0000259" key="1">
    <source>
        <dbReference type="Pfam" id="PF00535"/>
    </source>
</evidence>
<dbReference type="InterPro" id="IPR029044">
    <property type="entry name" value="Nucleotide-diphossugar_trans"/>
</dbReference>
<dbReference type="PANTHER" id="PTHR43685:SF11">
    <property type="entry name" value="GLYCOSYLTRANSFERASE TAGX-RELATED"/>
    <property type="match status" value="1"/>
</dbReference>
<proteinExistence type="predicted"/>
<name>A0ABS3M738_9BACT</name>
<keyword evidence="3" id="KW-1185">Reference proteome</keyword>
<dbReference type="Proteomes" id="UP000664265">
    <property type="component" value="Unassembled WGS sequence"/>
</dbReference>
<dbReference type="RefSeq" id="WP_107582069.1">
    <property type="nucleotide sequence ID" value="NZ_JAERMS010000033.1"/>
</dbReference>
<dbReference type="InterPro" id="IPR050834">
    <property type="entry name" value="Glycosyltransf_2"/>
</dbReference>